<evidence type="ECO:0000313" key="3">
    <source>
        <dbReference type="Proteomes" id="UP000515800"/>
    </source>
</evidence>
<feature type="transmembrane region" description="Helical" evidence="1">
    <location>
        <begin position="82"/>
        <end position="101"/>
    </location>
</feature>
<feature type="transmembrane region" description="Helical" evidence="1">
    <location>
        <begin position="217"/>
        <end position="234"/>
    </location>
</feature>
<protein>
    <submittedName>
        <fullName evidence="2">Uncharacterized protein</fullName>
    </submittedName>
</protein>
<keyword evidence="1" id="KW-0812">Transmembrane</keyword>
<feature type="transmembrane region" description="Helical" evidence="1">
    <location>
        <begin position="283"/>
        <end position="304"/>
    </location>
</feature>
<reference evidence="2 3" key="1">
    <citation type="submission" date="2020-08" db="EMBL/GenBank/DDBJ databases">
        <title>Genome sequence of Weissella diestrammenae KACC 16890T.</title>
        <authorList>
            <person name="Hyun D.-W."/>
            <person name="Bae J.-W."/>
        </authorList>
    </citation>
    <scope>NUCLEOTIDE SEQUENCE [LARGE SCALE GENOMIC DNA]</scope>
    <source>
        <strain evidence="2 3">KACC 16890</strain>
    </source>
</reference>
<feature type="transmembrane region" description="Helical" evidence="1">
    <location>
        <begin position="449"/>
        <end position="468"/>
    </location>
</feature>
<accession>A0A7G9T4Y4</accession>
<feature type="transmembrane region" description="Helical" evidence="1">
    <location>
        <begin position="167"/>
        <end position="185"/>
    </location>
</feature>
<dbReference type="AlphaFoldDB" id="A0A7G9T4Y4"/>
<keyword evidence="1" id="KW-1133">Transmembrane helix</keyword>
<sequence length="505" mass="57989">MIKSQYEMREHSWWTKILVWCVLILVGIILVSTMLSGNLISYNYAFNGTKLASGLSVIIISGVLSLLIFLGNKISIFNQRWITILLVLGILCVTIYVSFHLRIAPVFDGKVVTSQAYDLFNHLPWRNYFHQFVNNINIVTLTYIITSPFMTMDLIHNLNDFEMLCNLIGNILLIMTIIMTTYLLLKLVSRKGVNIFLLITLMMTPMLSVFFSELYTQQIAITTLVGSFVAFYQLTSGKNRWVHGGLFLFLLAFTIVARPNMFIPYFILIGIMVVVYRTKFLKLIIWSTLAIAMLFAFNAGLKLVSEHTGYQSNSTLTEKYQLPISSWFFLAYNYQAPGRNTPQARDVLYYKQTKQEKNAYLKKQTIKAIKNAGLYKTLHLYFDKVNTLYGWRSDFSLGYFRQRIGRETSTKYNMFVTVASLLASSSFLVILVINLVIALRSLKNNVINMPWLFFNLSSLALTLFYVLIWEVQESYALPSIMLFSMTVAFVLNSKSDKVASVTNEY</sequence>
<dbReference type="Proteomes" id="UP000515800">
    <property type="component" value="Chromosome"/>
</dbReference>
<proteinExistence type="predicted"/>
<feature type="transmembrane region" description="Helical" evidence="1">
    <location>
        <begin position="192"/>
        <end position="211"/>
    </location>
</feature>
<dbReference type="RefSeq" id="WP_187528994.1">
    <property type="nucleotide sequence ID" value="NZ_CP060724.1"/>
</dbReference>
<evidence type="ECO:0000313" key="2">
    <source>
        <dbReference type="EMBL" id="QNN75159.1"/>
    </source>
</evidence>
<organism evidence="2 3">
    <name type="scientific">Weissella diestrammenae</name>
    <dbReference type="NCBI Taxonomy" id="1162633"/>
    <lineage>
        <taxon>Bacteria</taxon>
        <taxon>Bacillati</taxon>
        <taxon>Bacillota</taxon>
        <taxon>Bacilli</taxon>
        <taxon>Lactobacillales</taxon>
        <taxon>Lactobacillaceae</taxon>
        <taxon>Weissella</taxon>
    </lineage>
</organism>
<keyword evidence="3" id="KW-1185">Reference proteome</keyword>
<dbReference type="EMBL" id="CP060724">
    <property type="protein sequence ID" value="QNN75159.1"/>
    <property type="molecule type" value="Genomic_DNA"/>
</dbReference>
<feature type="transmembrane region" description="Helical" evidence="1">
    <location>
        <begin position="12"/>
        <end position="31"/>
    </location>
</feature>
<dbReference type="KEGG" id="wdi:H9L19_07270"/>
<feature type="transmembrane region" description="Helical" evidence="1">
    <location>
        <begin position="246"/>
        <end position="277"/>
    </location>
</feature>
<feature type="transmembrane region" description="Helical" evidence="1">
    <location>
        <begin position="412"/>
        <end position="437"/>
    </location>
</feature>
<feature type="transmembrane region" description="Helical" evidence="1">
    <location>
        <begin position="475"/>
        <end position="491"/>
    </location>
</feature>
<gene>
    <name evidence="2" type="ORF">H9L19_07270</name>
</gene>
<keyword evidence="1" id="KW-0472">Membrane</keyword>
<name>A0A7G9T4Y4_9LACO</name>
<evidence type="ECO:0000256" key="1">
    <source>
        <dbReference type="SAM" id="Phobius"/>
    </source>
</evidence>
<feature type="transmembrane region" description="Helical" evidence="1">
    <location>
        <begin position="51"/>
        <end position="70"/>
    </location>
</feature>